<evidence type="ECO:0000313" key="3">
    <source>
        <dbReference type="Proteomes" id="UP000754563"/>
    </source>
</evidence>
<keyword evidence="1" id="KW-0812">Transmembrane</keyword>
<feature type="transmembrane region" description="Helical" evidence="1">
    <location>
        <begin position="160"/>
        <end position="181"/>
    </location>
</feature>
<feature type="transmembrane region" description="Helical" evidence="1">
    <location>
        <begin position="398"/>
        <end position="420"/>
    </location>
</feature>
<reference evidence="2" key="2">
    <citation type="journal article" date="2021" name="Microbiome">
        <title>Successional dynamics and alternative stable states in a saline activated sludge microbial community over 9 years.</title>
        <authorList>
            <person name="Wang Y."/>
            <person name="Ye J."/>
            <person name="Ju F."/>
            <person name="Liu L."/>
            <person name="Boyd J.A."/>
            <person name="Deng Y."/>
            <person name="Parks D.H."/>
            <person name="Jiang X."/>
            <person name="Yin X."/>
            <person name="Woodcroft B.J."/>
            <person name="Tyson G.W."/>
            <person name="Hugenholtz P."/>
            <person name="Polz M.F."/>
            <person name="Zhang T."/>
        </authorList>
    </citation>
    <scope>NUCLEOTIDE SEQUENCE</scope>
    <source>
        <strain evidence="2">HKST-UBA11</strain>
    </source>
</reference>
<feature type="transmembrane region" description="Helical" evidence="1">
    <location>
        <begin position="358"/>
        <end position="378"/>
    </location>
</feature>
<feature type="transmembrane region" description="Helical" evidence="1">
    <location>
        <begin position="21"/>
        <end position="42"/>
    </location>
</feature>
<evidence type="ECO:0008006" key="4">
    <source>
        <dbReference type="Google" id="ProtNLM"/>
    </source>
</evidence>
<protein>
    <recommendedName>
        <fullName evidence="4">YfhO family protein</fullName>
    </recommendedName>
</protein>
<name>A0A955L8H5_9BACT</name>
<dbReference type="AlphaFoldDB" id="A0A955L8H5"/>
<feature type="transmembrane region" description="Helical" evidence="1">
    <location>
        <begin position="125"/>
        <end position="153"/>
    </location>
</feature>
<keyword evidence="1" id="KW-0472">Membrane</keyword>
<gene>
    <name evidence="2" type="ORF">KC717_03190</name>
</gene>
<feature type="transmembrane region" description="Helical" evidence="1">
    <location>
        <begin position="213"/>
        <end position="242"/>
    </location>
</feature>
<accession>A0A955L8H5</accession>
<proteinExistence type="predicted"/>
<keyword evidence="1" id="KW-1133">Transmembrane helix</keyword>
<feature type="transmembrane region" description="Helical" evidence="1">
    <location>
        <begin position="254"/>
        <end position="275"/>
    </location>
</feature>
<feature type="transmembrane region" description="Helical" evidence="1">
    <location>
        <begin position="512"/>
        <end position="533"/>
    </location>
</feature>
<dbReference type="PANTHER" id="PTHR38454:SF1">
    <property type="entry name" value="INTEGRAL MEMBRANE PROTEIN"/>
    <property type="match status" value="1"/>
</dbReference>
<sequence>MRNYIQKLKKKFRNEYRQHTEAYKALCIIGVATLLIFNGVLFGKTISNSNYLYNFEPWIHIQDKPIDRGNPVLSDMVDGNVSRYFMVEQMRNGDIPLWNFSEKLGGPGVTNLLHFFHYPIRTIPWLLFGVPIGWTIEVLLKFILGGFFTYLFLKRLKVSHYIALAVSLGYIFSASNIAAHIDGFATVPLTAPIVFYFLERVFQDQNWKSTFGFMLSCVLLLTTRFISIIFFFGYWIILYALIRFLLLPRQQKPKVLLQLAIAGIFTIGIASVSLLPTAEYLFNETGINLEYRQNFGLRQNHVTGLLGLFFANYMGHPIREAVLWTKGSYYNLSIFIGTIPLFGAIVGGLWRAIKKRDFAILFFLGSSLFLLLEVYSLPFEKIEKLTSLLPIFSHNPAMYQKVVLQFMLTITGGLGLQYLFDQKLIMKKWKHKVTLGLQILFILGMTISAYYLLKQQSESVYLSGYFIQSVALATLGMLLIYLGMRKELLFKRVRSFCQAFINRKSFNDKNGFSRYVSLIGKLLVGVAILESLIHSAGWVPYSKPRFWLPETETTNFLEANIGPGRVVGIGSAAIPATIESYGIPTAAGRLSIPNAYKELLQNAWPGAYANHPTQSIIKTVDEIDMSHKVWDLIDVRYFVAPKEQTLDFLSEYDEDTFTIQRLSDSTIIERNSKNLHAFFVEDGIVFENDSDMASEYNKGSWDNGTHVMFNSQSYLLPGDTPKMDISTSEETNANAITNYYQDTNHISLNFETPTAGYVVISSNYYPGWNAKLNGDEVDIIPAYGFLKAIQVAEPGEYLLEMNYFPESLRLGLMISIVSVSLAAVLFFILIRKERAITNS</sequence>
<dbReference type="PANTHER" id="PTHR38454">
    <property type="entry name" value="INTEGRAL MEMBRANE PROTEIN-RELATED"/>
    <property type="match status" value="1"/>
</dbReference>
<feature type="transmembrane region" description="Helical" evidence="1">
    <location>
        <begin position="329"/>
        <end position="351"/>
    </location>
</feature>
<evidence type="ECO:0000256" key="1">
    <source>
        <dbReference type="SAM" id="Phobius"/>
    </source>
</evidence>
<feature type="transmembrane region" description="Helical" evidence="1">
    <location>
        <begin position="810"/>
        <end position="830"/>
    </location>
</feature>
<dbReference type="InterPro" id="IPR018580">
    <property type="entry name" value="Uncharacterised_YfhO"/>
</dbReference>
<dbReference type="Proteomes" id="UP000754563">
    <property type="component" value="Unassembled WGS sequence"/>
</dbReference>
<comment type="caution">
    <text evidence="2">The sequence shown here is derived from an EMBL/GenBank/DDBJ whole genome shotgun (WGS) entry which is preliminary data.</text>
</comment>
<evidence type="ECO:0000313" key="2">
    <source>
        <dbReference type="EMBL" id="MCA9385627.1"/>
    </source>
</evidence>
<organism evidence="2 3">
    <name type="scientific">Candidatus Dojkabacteria bacterium</name>
    <dbReference type="NCBI Taxonomy" id="2099670"/>
    <lineage>
        <taxon>Bacteria</taxon>
        <taxon>Candidatus Dojkabacteria</taxon>
    </lineage>
</organism>
<dbReference type="EMBL" id="JAGQLH010000032">
    <property type="protein sequence ID" value="MCA9385627.1"/>
    <property type="molecule type" value="Genomic_DNA"/>
</dbReference>
<reference evidence="2" key="1">
    <citation type="submission" date="2020-04" db="EMBL/GenBank/DDBJ databases">
        <authorList>
            <person name="Zhang T."/>
        </authorList>
    </citation>
    <scope>NUCLEOTIDE SEQUENCE</scope>
    <source>
        <strain evidence="2">HKST-UBA11</strain>
    </source>
</reference>
<feature type="transmembrane region" description="Helical" evidence="1">
    <location>
        <begin position="432"/>
        <end position="453"/>
    </location>
</feature>
<feature type="transmembrane region" description="Helical" evidence="1">
    <location>
        <begin position="465"/>
        <end position="484"/>
    </location>
</feature>